<dbReference type="Proteomes" id="UP000005778">
    <property type="component" value="Chromosome"/>
</dbReference>
<reference evidence="1 2" key="1">
    <citation type="submission" date="2011-09" db="EMBL/GenBank/DDBJ databases">
        <authorList>
            <consortium name="US DOE Joint Genome Institute (JGI-PGF)"/>
            <person name="Lucas S."/>
            <person name="Han J."/>
            <person name="Lapidus A."/>
            <person name="Cheng J.-F."/>
            <person name="Goodwin L."/>
            <person name="Pitluck S."/>
            <person name="Peters L."/>
            <person name="Land M.L."/>
            <person name="Hauser L."/>
            <person name="Orellana R."/>
            <person name="Lovley D."/>
            <person name="Woyke T.J."/>
        </authorList>
    </citation>
    <scope>NUCLEOTIDE SEQUENCE [LARGE SCALE GENOMIC DNA]</scope>
    <source>
        <strain evidence="1 2">2ac9</strain>
    </source>
</reference>
<dbReference type="EMBL" id="CM001488">
    <property type="protein sequence ID" value="EIM64221.1"/>
    <property type="molecule type" value="Genomic_DNA"/>
</dbReference>
<protein>
    <recommendedName>
        <fullName evidence="3">Transposase IS701-like DDE domain-containing protein</fullName>
    </recommendedName>
</protein>
<organism evidence="1 2">
    <name type="scientific">Desulfobacter postgatei 2ac9</name>
    <dbReference type="NCBI Taxonomy" id="879212"/>
    <lineage>
        <taxon>Bacteria</taxon>
        <taxon>Pseudomonadati</taxon>
        <taxon>Thermodesulfobacteriota</taxon>
        <taxon>Desulfobacteria</taxon>
        <taxon>Desulfobacterales</taxon>
        <taxon>Desulfobacteraceae</taxon>
        <taxon>Desulfobacter</taxon>
    </lineage>
</organism>
<reference evidence="1 2" key="2">
    <citation type="submission" date="2012-02" db="EMBL/GenBank/DDBJ databases">
        <title>Improved High-Quality Draft sequence of Desulfobacter postgatei 2ac9.</title>
        <authorList>
            <consortium name="US DOE Joint Genome Institute"/>
            <person name="Lucas S."/>
            <person name="Han J."/>
            <person name="Lapidus A."/>
            <person name="Cheng J.-F."/>
            <person name="Goodwin L."/>
            <person name="Pitluck S."/>
            <person name="Peters L."/>
            <person name="Ovchinnikova G."/>
            <person name="Held B."/>
            <person name="Detter J.C."/>
            <person name="Han C."/>
            <person name="Tapia R."/>
            <person name="Land M."/>
            <person name="Hauser L."/>
            <person name="Kyrpides N."/>
            <person name="Ivanova N."/>
            <person name="Pagani I."/>
            <person name="Orellana R."/>
            <person name="Lovley D."/>
            <person name="Woyke T."/>
        </authorList>
    </citation>
    <scope>NUCLEOTIDE SEQUENCE [LARGE SCALE GENOMIC DNA]</scope>
    <source>
        <strain evidence="1 2">2ac9</strain>
    </source>
</reference>
<evidence type="ECO:0008006" key="3">
    <source>
        <dbReference type="Google" id="ProtNLM"/>
    </source>
</evidence>
<dbReference type="AlphaFoldDB" id="I5B408"/>
<evidence type="ECO:0000313" key="2">
    <source>
        <dbReference type="Proteomes" id="UP000005778"/>
    </source>
</evidence>
<dbReference type="HOGENOM" id="CLU_1658019_0_0_7"/>
<dbReference type="STRING" id="879212.DespoDRAFT_02356"/>
<keyword evidence="2" id="KW-1185">Reference proteome</keyword>
<gene>
    <name evidence="1" type="ORF">DespoDRAFT_02356</name>
</gene>
<proteinExistence type="predicted"/>
<accession>I5B408</accession>
<sequence length="174" mass="20062">MRYIASFLKIINEADVLIEKLLPFVENYTESLNTELTESSPGMTLSKSQKFWLGFCITGIILTNSINWTAFSRISIGRYKKTALSWMFRHSKIAWEHLFHFSLKIIFKVYGITKGVVSIDDSDKKRSKCTTKIFGVQQNKRQINRRFLHGAKFGIFGIGNTENNHSNRLRLSCS</sequence>
<dbReference type="eggNOG" id="COG5659">
    <property type="taxonomic scope" value="Bacteria"/>
</dbReference>
<evidence type="ECO:0000313" key="1">
    <source>
        <dbReference type="EMBL" id="EIM64221.1"/>
    </source>
</evidence>
<name>I5B408_9BACT</name>